<gene>
    <name evidence="1" type="primary">asp2</name>
    <name evidence="1" type="ORF">GM536_07445</name>
    <name evidence="2" type="ORF">SAMEA4038883_01878</name>
</gene>
<evidence type="ECO:0000313" key="4">
    <source>
        <dbReference type="Proteomes" id="UP000437160"/>
    </source>
</evidence>
<evidence type="ECO:0000313" key="1">
    <source>
        <dbReference type="EMBL" id="MTV98919.1"/>
    </source>
</evidence>
<dbReference type="ESTHER" id="stree-a0a0b7l7h2">
    <property type="family name" value="Asp2"/>
</dbReference>
<dbReference type="EMBL" id="WNIA01000037">
    <property type="protein sequence ID" value="MTV98919.1"/>
    <property type="molecule type" value="Genomic_DNA"/>
</dbReference>
<protein>
    <submittedName>
        <fullName evidence="1">Accessory Sec system protein Asp2</fullName>
    </submittedName>
    <submittedName>
        <fullName evidence="2">Accessory sectretion protein</fullName>
    </submittedName>
</protein>
<reference evidence="1 4" key="2">
    <citation type="submission" date="2019-11" db="EMBL/GenBank/DDBJ databases">
        <title>Growth characteristics of pneumococcus vary with the chemical composition of the capsule and with environmental conditions.</title>
        <authorList>
            <person name="Tothpal A."/>
            <person name="Desobry K."/>
            <person name="Joshi S."/>
            <person name="Wyllie A.L."/>
            <person name="Weinberger D.M."/>
        </authorList>
    </citation>
    <scope>NUCLEOTIDE SEQUENCE [LARGE SCALE GENOMIC DNA]</scope>
    <source>
        <strain evidence="4">pnumococcus19F</strain>
        <strain evidence="1">Pnumococcus19F</strain>
    </source>
</reference>
<dbReference type="Pfam" id="PF16929">
    <property type="entry name" value="Asp2"/>
    <property type="match status" value="1"/>
</dbReference>
<dbReference type="InterPro" id="IPR029058">
    <property type="entry name" value="AB_hydrolase_fold"/>
</dbReference>
<evidence type="ECO:0000313" key="2">
    <source>
        <dbReference type="EMBL" id="VTE41344.1"/>
    </source>
</evidence>
<dbReference type="RefSeq" id="WP_000066414.1">
    <property type="nucleotide sequence ID" value="NZ_CAXKUH010000003.1"/>
</dbReference>
<name>A0A0B7L7H2_STREE</name>
<organism evidence="1 4">
    <name type="scientific">Streptococcus pneumoniae</name>
    <dbReference type="NCBI Taxonomy" id="1313"/>
    <lineage>
        <taxon>Bacteria</taxon>
        <taxon>Bacillati</taxon>
        <taxon>Bacillota</taxon>
        <taxon>Bacilli</taxon>
        <taxon>Lactobacillales</taxon>
        <taxon>Streptococcaceae</taxon>
        <taxon>Streptococcus</taxon>
    </lineage>
</organism>
<proteinExistence type="predicted"/>
<dbReference type="NCBIfam" id="TIGR03712">
    <property type="entry name" value="acc_sec_asp2"/>
    <property type="match status" value="1"/>
</dbReference>
<dbReference type="SUPFAM" id="SSF53474">
    <property type="entry name" value="alpha/beta-Hydrolases"/>
    <property type="match status" value="1"/>
</dbReference>
<dbReference type="Proteomes" id="UP000310997">
    <property type="component" value="Unassembled WGS sequence"/>
</dbReference>
<reference evidence="2 3" key="1">
    <citation type="submission" date="2019-04" db="EMBL/GenBank/DDBJ databases">
        <authorList>
            <consortium name="Pathogen Informatics"/>
        </authorList>
    </citation>
    <scope>NUCLEOTIDE SEQUENCE [LARGE SCALE GENOMIC DNA]</scope>
    <source>
        <strain evidence="2 3">GPSC559</strain>
    </source>
</reference>
<dbReference type="InterPro" id="IPR022267">
    <property type="entry name" value="Asp2"/>
</dbReference>
<dbReference type="AlphaFoldDB" id="A0A0B7L7H2"/>
<evidence type="ECO:0000313" key="3">
    <source>
        <dbReference type="Proteomes" id="UP000310997"/>
    </source>
</evidence>
<dbReference type="EMBL" id="CABDLL010000015">
    <property type="protein sequence ID" value="VTE41344.1"/>
    <property type="molecule type" value="Genomic_DNA"/>
</dbReference>
<sequence length="510" mass="58634">MSNKLHILQIGNRNWSHYYEIPENIEWHFFWPGSTTAIKKVMKMEGIRTFSGVVIENPDYLPDLLPLINILTPYTIFYSDICASYSPLVEEFLKKTCAQVTDFSNPRELLRILSKALFKGQYGDKLTPIDMVVNPYFAGSIRYNGYENLELVGSYGEDFRPLISWKYNIRASEWNPIELWLEYEKDLSCDIRIVVRNIQDGSTADFIKERIFTTDDMEAAILLDDDFSSFISVSLEAKGNGRLKIGALHQRLTRYQFGKFVLGGNIIRSKNREEINYFFYPGDFKPPLNVYFSGYRRAEGFEGFGMMKSLGSPFLLFQDPRIDGGAFYLGDDDFENAVRRVIQHHLDLLGFSNKELILSGISMGTYGALYYSSDFEPKAVIVSKPLTNLGLIAERGRLEAPGLFPTAFDILRHHSQGKADIDSINILNARFWERFRGADFNQTIFGLSYMKEEDYDPIAYDSLVDSLYSTGARIMVKGTSGRHNDDNDSTILWFVNFYKMVLEQEFGRKY</sequence>
<accession>A0A0B7L7H2</accession>
<dbReference type="Proteomes" id="UP000437160">
    <property type="component" value="Unassembled WGS sequence"/>
</dbReference>
<dbReference type="GO" id="GO:0015031">
    <property type="term" value="P:protein transport"/>
    <property type="evidence" value="ECO:0007669"/>
    <property type="project" value="InterPro"/>
</dbReference>